<dbReference type="InterPro" id="IPR001853">
    <property type="entry name" value="DSBA-like_thioredoxin_dom"/>
</dbReference>
<dbReference type="InterPro" id="IPR023205">
    <property type="entry name" value="DsbA/DsbL"/>
</dbReference>
<dbReference type="InterPro" id="IPR017937">
    <property type="entry name" value="Thioredoxin_CS"/>
</dbReference>
<keyword evidence="11" id="KW-1185">Reference proteome</keyword>
<evidence type="ECO:0000256" key="1">
    <source>
        <dbReference type="ARBA" id="ARBA00004418"/>
    </source>
</evidence>
<name>A0ABW4Y780_9GAMM</name>
<evidence type="ECO:0000256" key="5">
    <source>
        <dbReference type="ARBA" id="ARBA00023157"/>
    </source>
</evidence>
<evidence type="ECO:0000256" key="6">
    <source>
        <dbReference type="ARBA" id="ARBA00023284"/>
    </source>
</evidence>
<dbReference type="Proteomes" id="UP001597337">
    <property type="component" value="Unassembled WGS sequence"/>
</dbReference>
<dbReference type="PANTHER" id="PTHR35891:SF3">
    <property type="entry name" value="THIOL:DISULFIDE INTERCHANGE PROTEIN DSBL"/>
    <property type="match status" value="1"/>
</dbReference>
<evidence type="ECO:0000256" key="8">
    <source>
        <dbReference type="SAM" id="SignalP"/>
    </source>
</evidence>
<evidence type="ECO:0000313" key="11">
    <source>
        <dbReference type="Proteomes" id="UP001597337"/>
    </source>
</evidence>
<dbReference type="InterPro" id="IPR013766">
    <property type="entry name" value="Thioredoxin_domain"/>
</dbReference>
<feature type="signal peptide" evidence="8">
    <location>
        <begin position="1"/>
        <end position="31"/>
    </location>
</feature>
<dbReference type="CDD" id="cd03019">
    <property type="entry name" value="DsbA_DsbA"/>
    <property type="match status" value="1"/>
</dbReference>
<evidence type="ECO:0000256" key="2">
    <source>
        <dbReference type="ARBA" id="ARBA00005791"/>
    </source>
</evidence>
<dbReference type="PROSITE" id="PS51352">
    <property type="entry name" value="THIOREDOXIN_2"/>
    <property type="match status" value="1"/>
</dbReference>
<dbReference type="PANTHER" id="PTHR35891">
    <property type="entry name" value="THIOL:DISULFIDE INTERCHANGE PROTEIN DSBA"/>
    <property type="match status" value="1"/>
</dbReference>
<evidence type="ECO:0000256" key="3">
    <source>
        <dbReference type="ARBA" id="ARBA00022729"/>
    </source>
</evidence>
<comment type="caution">
    <text evidence="10">The sequence shown here is derived from an EMBL/GenBank/DDBJ whole genome shotgun (WGS) entry which is preliminary data.</text>
</comment>
<dbReference type="Pfam" id="PF01323">
    <property type="entry name" value="DSBA"/>
    <property type="match status" value="1"/>
</dbReference>
<comment type="similarity">
    <text evidence="2">Belongs to the thioredoxin family. DsbA subfamily.</text>
</comment>
<gene>
    <name evidence="10" type="ORF">ACFSJC_02945</name>
</gene>
<evidence type="ECO:0000313" key="10">
    <source>
        <dbReference type="EMBL" id="MFD2110798.1"/>
    </source>
</evidence>
<organism evidence="10 11">
    <name type="scientific">Thiorhodococcus fuscus</name>
    <dbReference type="NCBI Taxonomy" id="527200"/>
    <lineage>
        <taxon>Bacteria</taxon>
        <taxon>Pseudomonadati</taxon>
        <taxon>Pseudomonadota</taxon>
        <taxon>Gammaproteobacteria</taxon>
        <taxon>Chromatiales</taxon>
        <taxon>Chromatiaceae</taxon>
        <taxon>Thiorhodococcus</taxon>
    </lineage>
</organism>
<protein>
    <recommendedName>
        <fullName evidence="7">Thiol:disulfide interchange protein</fullName>
    </recommendedName>
</protein>
<keyword evidence="4 7" id="KW-0574">Periplasm</keyword>
<dbReference type="Gene3D" id="3.40.30.10">
    <property type="entry name" value="Glutaredoxin"/>
    <property type="match status" value="1"/>
</dbReference>
<dbReference type="EMBL" id="JBHUHX010000005">
    <property type="protein sequence ID" value="MFD2110798.1"/>
    <property type="molecule type" value="Genomic_DNA"/>
</dbReference>
<evidence type="ECO:0000256" key="7">
    <source>
        <dbReference type="PIRNR" id="PIRNR001488"/>
    </source>
</evidence>
<accession>A0ABW4Y780</accession>
<proteinExistence type="inferred from homology"/>
<dbReference type="RefSeq" id="WP_386022987.1">
    <property type="nucleotide sequence ID" value="NZ_JBHUHX010000005.1"/>
</dbReference>
<feature type="chain" id="PRO_5046519341" description="Thiol:disulfide interchange protein" evidence="8">
    <location>
        <begin position="32"/>
        <end position="216"/>
    </location>
</feature>
<keyword evidence="5 7" id="KW-1015">Disulfide bond</keyword>
<sequence length="216" mass="24169">MSLKLGPLRAMRPFSLVPVLCGLLLTCSAWAFDEGIDYQQLAQPQPTETGDKVEVLEVFWYGCPHCWHLEPALARWLKTLPEGVEFRRMPATGGRWDAHARAFYVAQSMGRLEDFHRALFEAIHVQRRSVMSEDDLAAVAVEVGLDEAEFRSRYASPEVEAELQHAKEMATRYGIDSVPTLIVNGTYRTSPGEAGGTERMFQVLDALIAQEQAGRS</sequence>
<comment type="subcellular location">
    <subcellularLocation>
        <location evidence="1 7">Periplasm</location>
    </subcellularLocation>
</comment>
<dbReference type="PIRSF" id="PIRSF001488">
    <property type="entry name" value="Tdi_protein"/>
    <property type="match status" value="1"/>
</dbReference>
<reference evidence="11" key="1">
    <citation type="journal article" date="2019" name="Int. J. Syst. Evol. Microbiol.">
        <title>The Global Catalogue of Microorganisms (GCM) 10K type strain sequencing project: providing services to taxonomists for standard genome sequencing and annotation.</title>
        <authorList>
            <consortium name="The Broad Institute Genomics Platform"/>
            <consortium name="The Broad Institute Genome Sequencing Center for Infectious Disease"/>
            <person name="Wu L."/>
            <person name="Ma J."/>
        </authorList>
    </citation>
    <scope>NUCLEOTIDE SEQUENCE [LARGE SCALE GENOMIC DNA]</scope>
    <source>
        <strain evidence="11">KACC 12597</strain>
    </source>
</reference>
<dbReference type="InterPro" id="IPR036249">
    <property type="entry name" value="Thioredoxin-like_sf"/>
</dbReference>
<keyword evidence="3 8" id="KW-0732">Signal</keyword>
<dbReference type="SUPFAM" id="SSF52833">
    <property type="entry name" value="Thioredoxin-like"/>
    <property type="match status" value="1"/>
</dbReference>
<feature type="domain" description="Thioredoxin" evidence="9">
    <location>
        <begin position="5"/>
        <end position="209"/>
    </location>
</feature>
<dbReference type="InterPro" id="IPR050824">
    <property type="entry name" value="Thiol_disulfide_DsbA"/>
</dbReference>
<evidence type="ECO:0000259" key="9">
    <source>
        <dbReference type="PROSITE" id="PS51352"/>
    </source>
</evidence>
<keyword evidence="6" id="KW-0676">Redox-active center</keyword>
<dbReference type="PROSITE" id="PS00194">
    <property type="entry name" value="THIOREDOXIN_1"/>
    <property type="match status" value="1"/>
</dbReference>
<evidence type="ECO:0000256" key="4">
    <source>
        <dbReference type="ARBA" id="ARBA00022764"/>
    </source>
</evidence>